<feature type="region of interest" description="Disordered" evidence="1">
    <location>
        <begin position="1"/>
        <end position="29"/>
    </location>
</feature>
<evidence type="ECO:0000313" key="3">
    <source>
        <dbReference type="EMBL" id="MDR7361149.1"/>
    </source>
</evidence>
<reference evidence="3 4" key="1">
    <citation type="submission" date="2023-07" db="EMBL/GenBank/DDBJ databases">
        <title>Sequencing the genomes of 1000 actinobacteria strains.</title>
        <authorList>
            <person name="Klenk H.-P."/>
        </authorList>
    </citation>
    <scope>NUCLEOTIDE SEQUENCE [LARGE SCALE GENOMIC DNA]</scope>
    <source>
        <strain evidence="3 4">DSM 19426</strain>
    </source>
</reference>
<sequence length="259" mass="27714">MTERPEDDLTFRHGLPVHEEPVDPEHPDQHRVHVGTDTVEAAVRRQLSTALGGKRGMAEAALPTIAFTATFVTTKEVGLAVAVSVGLALVLLAVRLVQRSSVQFVLNALFGIGVGVFFVWLGGRNGGDESHKALAYFLPGLLYNAGYAVVIVLSILLRFPVVGAMVGAMAEDPVAWRRDPQVLRLCSQLTWPLAAPCVLRVVAQGPVYLAGRSADDADAYVAALGVLKVVMGWPLQLAALGFMVWLLSRDRTPATAVTT</sequence>
<dbReference type="Proteomes" id="UP001183648">
    <property type="component" value="Unassembled WGS sequence"/>
</dbReference>
<protein>
    <recommendedName>
        <fullName evidence="5">DUF3159 domain-containing protein</fullName>
    </recommendedName>
</protein>
<organism evidence="3 4">
    <name type="scientific">Nocardioides marmoribigeumensis</name>
    <dbReference type="NCBI Taxonomy" id="433649"/>
    <lineage>
        <taxon>Bacteria</taxon>
        <taxon>Bacillati</taxon>
        <taxon>Actinomycetota</taxon>
        <taxon>Actinomycetes</taxon>
        <taxon>Propionibacteriales</taxon>
        <taxon>Nocardioidaceae</taxon>
        <taxon>Nocardioides</taxon>
    </lineage>
</organism>
<feature type="transmembrane region" description="Helical" evidence="2">
    <location>
        <begin position="77"/>
        <end position="97"/>
    </location>
</feature>
<feature type="transmembrane region" description="Helical" evidence="2">
    <location>
        <begin position="141"/>
        <end position="170"/>
    </location>
</feature>
<keyword evidence="2" id="KW-1133">Transmembrane helix</keyword>
<accession>A0ABU2BR91</accession>
<evidence type="ECO:0008006" key="5">
    <source>
        <dbReference type="Google" id="ProtNLM"/>
    </source>
</evidence>
<dbReference type="Pfam" id="PF11361">
    <property type="entry name" value="DUF3159"/>
    <property type="match status" value="1"/>
</dbReference>
<dbReference type="RefSeq" id="WP_310298685.1">
    <property type="nucleotide sequence ID" value="NZ_BAAAPS010000002.1"/>
</dbReference>
<evidence type="ECO:0000256" key="1">
    <source>
        <dbReference type="SAM" id="MobiDB-lite"/>
    </source>
</evidence>
<dbReference type="EMBL" id="JAVDYG010000001">
    <property type="protein sequence ID" value="MDR7361149.1"/>
    <property type="molecule type" value="Genomic_DNA"/>
</dbReference>
<feature type="transmembrane region" description="Helical" evidence="2">
    <location>
        <begin position="223"/>
        <end position="247"/>
    </location>
</feature>
<proteinExistence type="predicted"/>
<keyword evidence="4" id="KW-1185">Reference proteome</keyword>
<evidence type="ECO:0000256" key="2">
    <source>
        <dbReference type="SAM" id="Phobius"/>
    </source>
</evidence>
<keyword evidence="2" id="KW-0812">Transmembrane</keyword>
<evidence type="ECO:0000313" key="4">
    <source>
        <dbReference type="Proteomes" id="UP001183648"/>
    </source>
</evidence>
<feature type="transmembrane region" description="Helical" evidence="2">
    <location>
        <begin position="104"/>
        <end position="121"/>
    </location>
</feature>
<name>A0ABU2BR91_9ACTN</name>
<comment type="caution">
    <text evidence="3">The sequence shown here is derived from an EMBL/GenBank/DDBJ whole genome shotgun (WGS) entry which is preliminary data.</text>
</comment>
<keyword evidence="2" id="KW-0472">Membrane</keyword>
<dbReference type="InterPro" id="IPR016566">
    <property type="entry name" value="UCP010219"/>
</dbReference>
<gene>
    <name evidence="3" type="ORF">J2S63_000702</name>
</gene>